<evidence type="ECO:0000313" key="3">
    <source>
        <dbReference type="Proteomes" id="UP001172457"/>
    </source>
</evidence>
<evidence type="ECO:0000313" key="2">
    <source>
        <dbReference type="EMBL" id="KAJ9536302.1"/>
    </source>
</evidence>
<reference evidence="2" key="1">
    <citation type="submission" date="2023-03" db="EMBL/GenBank/DDBJ databases">
        <title>Chromosome-scale reference genome and RAD-based genetic map of yellow starthistle (Centaurea solstitialis) reveal putative structural variation and QTLs associated with invader traits.</title>
        <authorList>
            <person name="Reatini B."/>
            <person name="Cang F.A."/>
            <person name="Jiang Q."/>
            <person name="Mckibben M.T.W."/>
            <person name="Barker M.S."/>
            <person name="Rieseberg L.H."/>
            <person name="Dlugosch K.M."/>
        </authorList>
    </citation>
    <scope>NUCLEOTIDE SEQUENCE</scope>
    <source>
        <strain evidence="2">CAN-66</strain>
        <tissue evidence="2">Leaf</tissue>
    </source>
</reference>
<name>A0AA38VRT2_9ASTR</name>
<dbReference type="PANTHER" id="PTHR32212:SF461">
    <property type="entry name" value="F-BOX DOMAIN-CONTAINING PROTEIN"/>
    <property type="match status" value="1"/>
</dbReference>
<gene>
    <name evidence="2" type="ORF">OSB04_un000511</name>
</gene>
<proteinExistence type="predicted"/>
<protein>
    <submittedName>
        <fullName evidence="2">Uncharacterized protein</fullName>
    </submittedName>
</protein>
<accession>A0AA38VRT2</accession>
<comment type="caution">
    <text evidence="2">The sequence shown here is derived from an EMBL/GenBank/DDBJ whole genome shotgun (WGS) entry which is preliminary data.</text>
</comment>
<keyword evidence="3" id="KW-1185">Reference proteome</keyword>
<organism evidence="2 3">
    <name type="scientific">Centaurea solstitialis</name>
    <name type="common">yellow star-thistle</name>
    <dbReference type="NCBI Taxonomy" id="347529"/>
    <lineage>
        <taxon>Eukaryota</taxon>
        <taxon>Viridiplantae</taxon>
        <taxon>Streptophyta</taxon>
        <taxon>Embryophyta</taxon>
        <taxon>Tracheophyta</taxon>
        <taxon>Spermatophyta</taxon>
        <taxon>Magnoliopsida</taxon>
        <taxon>eudicotyledons</taxon>
        <taxon>Gunneridae</taxon>
        <taxon>Pentapetalae</taxon>
        <taxon>asterids</taxon>
        <taxon>campanulids</taxon>
        <taxon>Asterales</taxon>
        <taxon>Asteraceae</taxon>
        <taxon>Carduoideae</taxon>
        <taxon>Cardueae</taxon>
        <taxon>Centaureinae</taxon>
        <taxon>Centaurea</taxon>
    </lineage>
</organism>
<dbReference type="PANTHER" id="PTHR32212">
    <property type="entry name" value="CYCLIN-LIKE F-BOX"/>
    <property type="match status" value="1"/>
</dbReference>
<dbReference type="Proteomes" id="UP001172457">
    <property type="component" value="Unassembled WGS sequence"/>
</dbReference>
<sequence length="425" mass="47589">MFGLQFPIFSKTFYTLPHFVKHALSHLNPRAEVSAVELTFTGSADQFVVKSIESPSVPTVSFEFSHSQTSNSCNHRRIFCGLGRFIPNSAWDFPALETLNLSNMKLIEGRGTGDKSVNFFSKCVNLKDLTLHQCSMNNLDVFNVCAPQLSNLTITSLVAFPKVFNVVAPKLENLTATDVCVTTGSNFLQLSTKGLDSLEKVNLSLLSYSYEKERYVPQLLYLFTNFAMPSFLSLIRASFSVYFLKICVFVCILCLKALPSCLDQVSYEPCLFNNLKCLKINMVPLKQKDCILKAMATQVINYLLESSPSATSCLAVHLLMTLQMLTVPPHKRSRHAVDMGIRSKKVVKWEEEKQQPKTMVEGKRMLETKILMPDEVIAPSPSSSLANTRGVQNSTDPILTDRSNYKPTDIDWIFNCNRIGSDGKN</sequence>
<dbReference type="AlphaFoldDB" id="A0AA38VRT2"/>
<dbReference type="InterPro" id="IPR032675">
    <property type="entry name" value="LRR_dom_sf"/>
</dbReference>
<evidence type="ECO:0000256" key="1">
    <source>
        <dbReference type="SAM" id="MobiDB-lite"/>
    </source>
</evidence>
<feature type="region of interest" description="Disordered" evidence="1">
    <location>
        <begin position="380"/>
        <end position="400"/>
    </location>
</feature>
<dbReference type="SUPFAM" id="SSF52047">
    <property type="entry name" value="RNI-like"/>
    <property type="match status" value="1"/>
</dbReference>
<dbReference type="EMBL" id="JARYMX010000035">
    <property type="protein sequence ID" value="KAJ9536302.1"/>
    <property type="molecule type" value="Genomic_DNA"/>
</dbReference>
<dbReference type="Gene3D" id="3.80.10.10">
    <property type="entry name" value="Ribonuclease Inhibitor"/>
    <property type="match status" value="1"/>
</dbReference>